<evidence type="ECO:0000313" key="11">
    <source>
        <dbReference type="EMBL" id="EPD14404.1"/>
    </source>
</evidence>
<dbReference type="Proteomes" id="UP000015462">
    <property type="component" value="Unassembled WGS sequence"/>
</dbReference>
<proteinExistence type="inferred from homology"/>
<comment type="cofactor">
    <cofactor evidence="2 10">
        <name>a divalent metal cation</name>
        <dbReference type="ChEBI" id="CHEBI:60240"/>
    </cofactor>
</comment>
<evidence type="ECO:0000256" key="5">
    <source>
        <dbReference type="ARBA" id="ARBA00022723"/>
    </source>
</evidence>
<dbReference type="PANTHER" id="PTHR33254:SF4">
    <property type="entry name" value="4-HYDROXY-4-METHYL-2-OXOGLUTARATE ALDOLASE 3-RELATED"/>
    <property type="match status" value="1"/>
</dbReference>
<protein>
    <recommendedName>
        <fullName evidence="10">4-hydroxy-4-methyl-2-oxoglutarate aldolase</fullName>
        <shortName evidence="10">HMG aldolase</shortName>
        <ecNumber evidence="10">4.1.1.112</ecNumber>
        <ecNumber evidence="10">4.1.3.17</ecNumber>
    </recommendedName>
    <alternativeName>
        <fullName evidence="10">Oxaloacetate decarboxylase</fullName>
    </alternativeName>
</protein>
<keyword evidence="5 9" id="KW-0479">Metal-binding</keyword>
<dbReference type="EMBL" id="ASHL01000001">
    <property type="protein sequence ID" value="EPD14404.1"/>
    <property type="molecule type" value="Genomic_DNA"/>
</dbReference>
<evidence type="ECO:0000313" key="12">
    <source>
        <dbReference type="Proteomes" id="UP000015462"/>
    </source>
</evidence>
<dbReference type="PANTHER" id="PTHR33254">
    <property type="entry name" value="4-HYDROXY-4-METHYL-2-OXOGLUTARATE ALDOLASE 3-RELATED"/>
    <property type="match status" value="1"/>
</dbReference>
<name>A0AB33Z5P7_9GAMM</name>
<organism evidence="11 12">
    <name type="scientific">Cycloclasticus pugetii</name>
    <dbReference type="NCBI Taxonomy" id="34068"/>
    <lineage>
        <taxon>Bacteria</taxon>
        <taxon>Pseudomonadati</taxon>
        <taxon>Pseudomonadota</taxon>
        <taxon>Gammaproteobacteria</taxon>
        <taxon>Thiotrichales</taxon>
        <taxon>Piscirickettsiaceae</taxon>
        <taxon>Cycloclasticus</taxon>
    </lineage>
</organism>
<dbReference type="GO" id="GO:0008948">
    <property type="term" value="F:oxaloacetate decarboxylase activity"/>
    <property type="evidence" value="ECO:0007669"/>
    <property type="project" value="UniProtKB-EC"/>
</dbReference>
<dbReference type="GO" id="GO:0008428">
    <property type="term" value="F:ribonuclease inhibitor activity"/>
    <property type="evidence" value="ECO:0007669"/>
    <property type="project" value="InterPro"/>
</dbReference>
<evidence type="ECO:0000256" key="3">
    <source>
        <dbReference type="ARBA" id="ARBA00008621"/>
    </source>
</evidence>
<dbReference type="Gene3D" id="3.50.30.40">
    <property type="entry name" value="Ribonuclease E inhibitor RraA/RraA-like"/>
    <property type="match status" value="1"/>
</dbReference>
<feature type="binding site" evidence="9">
    <location>
        <position position="109"/>
    </location>
    <ligand>
        <name>Mg(2+)</name>
        <dbReference type="ChEBI" id="CHEBI:18420"/>
    </ligand>
</feature>
<reference evidence="11 12" key="1">
    <citation type="journal article" date="2013" name="Genome Announc.">
        <title>Genome Sequence of the Pyrene- and Fluoranthene-Degrading Bacterium Cycloclasticus sp. Strain PY97M.</title>
        <authorList>
            <person name="Cui Z."/>
            <person name="Xu G."/>
            <person name="Li Q."/>
            <person name="Gao W."/>
            <person name="Zheng L."/>
        </authorList>
    </citation>
    <scope>NUCLEOTIDE SEQUENCE [LARGE SCALE GENOMIC DNA]</scope>
    <source>
        <strain evidence="11 12">PY97M</strain>
    </source>
</reference>
<keyword evidence="6 10" id="KW-0456">Lyase</keyword>
<evidence type="ECO:0000256" key="9">
    <source>
        <dbReference type="PIRSR" id="PIRSR605493-1"/>
    </source>
</evidence>
<dbReference type="Pfam" id="PF03737">
    <property type="entry name" value="RraA-like"/>
    <property type="match status" value="1"/>
</dbReference>
<dbReference type="GO" id="GO:0051252">
    <property type="term" value="P:regulation of RNA metabolic process"/>
    <property type="evidence" value="ECO:0007669"/>
    <property type="project" value="InterPro"/>
</dbReference>
<keyword evidence="9" id="KW-0460">Magnesium</keyword>
<dbReference type="SUPFAM" id="SSF89562">
    <property type="entry name" value="RraA-like"/>
    <property type="match status" value="1"/>
</dbReference>
<feature type="binding site" evidence="9">
    <location>
        <begin position="86"/>
        <end position="89"/>
    </location>
    <ligand>
        <name>substrate</name>
    </ligand>
</feature>
<evidence type="ECO:0000256" key="2">
    <source>
        <dbReference type="ARBA" id="ARBA00001968"/>
    </source>
</evidence>
<comment type="cofactor">
    <cofactor evidence="9">
        <name>Mg(2+)</name>
        <dbReference type="ChEBI" id="CHEBI:18420"/>
    </cofactor>
</comment>
<accession>A0AB33Z5P7</accession>
<evidence type="ECO:0000256" key="1">
    <source>
        <dbReference type="ARBA" id="ARBA00001342"/>
    </source>
</evidence>
<evidence type="ECO:0000256" key="7">
    <source>
        <dbReference type="ARBA" id="ARBA00025046"/>
    </source>
</evidence>
<keyword evidence="12" id="KW-1185">Reference proteome</keyword>
<evidence type="ECO:0000256" key="8">
    <source>
        <dbReference type="ARBA" id="ARBA00047973"/>
    </source>
</evidence>
<dbReference type="EC" id="4.1.1.112" evidence="10"/>
<evidence type="ECO:0000256" key="4">
    <source>
        <dbReference type="ARBA" id="ARBA00011233"/>
    </source>
</evidence>
<dbReference type="NCBIfam" id="NF006875">
    <property type="entry name" value="PRK09372.1"/>
    <property type="match status" value="1"/>
</dbReference>
<dbReference type="NCBIfam" id="TIGR01935">
    <property type="entry name" value="NOT-MenG"/>
    <property type="match status" value="1"/>
</dbReference>
<dbReference type="InterPro" id="IPR005493">
    <property type="entry name" value="RraA/RraA-like"/>
</dbReference>
<comment type="catalytic activity">
    <reaction evidence="8 10">
        <text>oxaloacetate + H(+) = pyruvate + CO2</text>
        <dbReference type="Rhea" id="RHEA:15641"/>
        <dbReference type="ChEBI" id="CHEBI:15361"/>
        <dbReference type="ChEBI" id="CHEBI:15378"/>
        <dbReference type="ChEBI" id="CHEBI:16452"/>
        <dbReference type="ChEBI" id="CHEBI:16526"/>
        <dbReference type="EC" id="4.1.1.112"/>
    </reaction>
</comment>
<feature type="binding site" evidence="9">
    <location>
        <position position="108"/>
    </location>
    <ligand>
        <name>substrate</name>
    </ligand>
</feature>
<comment type="subunit">
    <text evidence="4 10">Homotrimer.</text>
</comment>
<dbReference type="CDD" id="cd16841">
    <property type="entry name" value="RraA_family"/>
    <property type="match status" value="1"/>
</dbReference>
<comment type="similarity">
    <text evidence="3 10">Belongs to the class II aldolase/RraA-like family.</text>
</comment>
<gene>
    <name evidence="11" type="ORF">L196_02865</name>
</gene>
<dbReference type="GO" id="GO:0047443">
    <property type="term" value="F:4-hydroxy-4-methyl-2-oxoglutarate aldolase activity"/>
    <property type="evidence" value="ECO:0007669"/>
    <property type="project" value="UniProtKB-EC"/>
</dbReference>
<dbReference type="EC" id="4.1.3.17" evidence="10"/>
<dbReference type="InterPro" id="IPR010203">
    <property type="entry name" value="RraA"/>
</dbReference>
<comment type="function">
    <text evidence="7 10">Catalyzes the aldol cleavage of 4-hydroxy-4-methyl-2-oxoglutarate (HMG) into 2 molecules of pyruvate. Also contains a secondary oxaloacetate (OAA) decarboxylase activity due to the common pyruvate enolate transition state formed following C-C bond cleavage in the retro-aldol and decarboxylation reactions.</text>
</comment>
<dbReference type="AlphaFoldDB" id="A0AB33Z5P7"/>
<sequence length="170" mass="18710">MLKSILYELKIMTFKTADLCDDYSDNLQIATPMFQSFGGHKTFNGTIQTVKVFEDNVFVREMLSQKVNGDVLVVDGGGSLRCALLGDMLAEMGHQNGWSGVIIYGCIRDSVDINKMPIGVRALQTNPLKSIKKGWGDKNIPVTFAGVTFNPGHYLYADEDGIILSKKALL</sequence>
<comment type="catalytic activity">
    <reaction evidence="1 10">
        <text>4-hydroxy-4-methyl-2-oxoglutarate = 2 pyruvate</text>
        <dbReference type="Rhea" id="RHEA:22748"/>
        <dbReference type="ChEBI" id="CHEBI:15361"/>
        <dbReference type="ChEBI" id="CHEBI:58276"/>
        <dbReference type="EC" id="4.1.3.17"/>
    </reaction>
</comment>
<dbReference type="GO" id="GO:0046872">
    <property type="term" value="F:metal ion binding"/>
    <property type="evidence" value="ECO:0007669"/>
    <property type="project" value="UniProtKB-KW"/>
</dbReference>
<comment type="caution">
    <text evidence="11">The sequence shown here is derived from an EMBL/GenBank/DDBJ whole genome shotgun (WGS) entry which is preliminary data.</text>
</comment>
<evidence type="ECO:0000256" key="6">
    <source>
        <dbReference type="ARBA" id="ARBA00023239"/>
    </source>
</evidence>
<dbReference type="InterPro" id="IPR036704">
    <property type="entry name" value="RraA/RraA-like_sf"/>
</dbReference>
<evidence type="ECO:0000256" key="10">
    <source>
        <dbReference type="RuleBase" id="RU004338"/>
    </source>
</evidence>